<gene>
    <name evidence="2" type="ORF">HYN59_16435</name>
</gene>
<feature type="region of interest" description="Disordered" evidence="1">
    <location>
        <begin position="1"/>
        <end position="62"/>
    </location>
</feature>
<reference evidence="2 3" key="1">
    <citation type="submission" date="2018-04" db="EMBL/GenBank/DDBJ databases">
        <title>Genome sequencing of Flavobacterium sp. HYN0059.</title>
        <authorList>
            <person name="Yi H."/>
            <person name="Baek C."/>
        </authorList>
    </citation>
    <scope>NUCLEOTIDE SEQUENCE [LARGE SCALE GENOMIC DNA]</scope>
    <source>
        <strain evidence="2 3">HYN0059</strain>
    </source>
</reference>
<name>A0A2S1R1P6_9FLAO</name>
<evidence type="ECO:0000256" key="1">
    <source>
        <dbReference type="SAM" id="MobiDB-lite"/>
    </source>
</evidence>
<evidence type="ECO:0000313" key="2">
    <source>
        <dbReference type="EMBL" id="AWH86598.1"/>
    </source>
</evidence>
<dbReference type="KEGG" id="falb:HYN59_16435"/>
<evidence type="ECO:0000313" key="3">
    <source>
        <dbReference type="Proteomes" id="UP000244929"/>
    </source>
</evidence>
<sequence>MALASCKDNPKGNDPMEDDAIETTDSHSGGGTMPETPQAQDSTGMVSPDSTQASPPTVTKPQ</sequence>
<dbReference type="EMBL" id="CP029186">
    <property type="protein sequence ID" value="AWH86598.1"/>
    <property type="molecule type" value="Genomic_DNA"/>
</dbReference>
<dbReference type="Proteomes" id="UP000244929">
    <property type="component" value="Chromosome"/>
</dbReference>
<dbReference type="AlphaFoldDB" id="A0A2S1R1P6"/>
<organism evidence="2 3">
    <name type="scientific">Flavobacterium album</name>
    <dbReference type="NCBI Taxonomy" id="2175091"/>
    <lineage>
        <taxon>Bacteria</taxon>
        <taxon>Pseudomonadati</taxon>
        <taxon>Bacteroidota</taxon>
        <taxon>Flavobacteriia</taxon>
        <taxon>Flavobacteriales</taxon>
        <taxon>Flavobacteriaceae</taxon>
        <taxon>Flavobacterium</taxon>
    </lineage>
</organism>
<protein>
    <submittedName>
        <fullName evidence="2">Uncharacterized protein</fullName>
    </submittedName>
</protein>
<accession>A0A2S1R1P6</accession>
<proteinExistence type="predicted"/>
<feature type="compositionally biased region" description="Polar residues" evidence="1">
    <location>
        <begin position="35"/>
        <end position="62"/>
    </location>
</feature>
<keyword evidence="3" id="KW-1185">Reference proteome</keyword>